<dbReference type="KEGG" id="eao:BD94_3690"/>
<dbReference type="PANTHER" id="PTHR23407">
    <property type="entry name" value="ATPASE INHIBITOR/5-FORMYLTETRAHYDROFOLATE CYCLO-LIGASE"/>
    <property type="match status" value="1"/>
</dbReference>
<dbReference type="AlphaFoldDB" id="A0A077EPG1"/>
<dbReference type="Proteomes" id="UP000028933">
    <property type="component" value="Chromosome"/>
</dbReference>
<dbReference type="GO" id="GO:0035999">
    <property type="term" value="P:tetrahydrofolate interconversion"/>
    <property type="evidence" value="ECO:0007669"/>
    <property type="project" value="TreeGrafter"/>
</dbReference>
<dbReference type="NCBIfam" id="TIGR02727">
    <property type="entry name" value="MTHFS_bact"/>
    <property type="match status" value="1"/>
</dbReference>
<dbReference type="HOGENOM" id="CLU_066245_0_2_10"/>
<dbReference type="InterPro" id="IPR002698">
    <property type="entry name" value="FTHF_cligase"/>
</dbReference>
<keyword evidence="5" id="KW-0460">Magnesium</keyword>
<dbReference type="Gene3D" id="3.40.50.10420">
    <property type="entry name" value="NagB/RpiA/CoA transferase-like"/>
    <property type="match status" value="1"/>
</dbReference>
<reference evidence="6" key="1">
    <citation type="journal article" date="2013" name="Lancet">
        <title>First case of E anophelis outbreak in an intensive-care unit.</title>
        <authorList>
            <person name="Teo J."/>
            <person name="Tan S.Y."/>
            <person name="Tay M."/>
            <person name="Ding Y."/>
            <person name="Kjelleberg S."/>
            <person name="Givskov M."/>
            <person name="Lin R.T."/>
            <person name="Yang L."/>
        </authorList>
    </citation>
    <scope>NUCLEOTIDE SEQUENCE [LARGE SCALE GENOMIC DNA]</scope>
    <source>
        <strain evidence="6">NUHP1</strain>
    </source>
</reference>
<dbReference type="InterPro" id="IPR024185">
    <property type="entry name" value="FTHF_cligase-like_sf"/>
</dbReference>
<dbReference type="EC" id="6.3.3.2" evidence="5"/>
<accession>A0A077EPG1</accession>
<evidence type="ECO:0000256" key="2">
    <source>
        <dbReference type="ARBA" id="ARBA00022741"/>
    </source>
</evidence>
<name>A0A077EPG1_9FLAO</name>
<keyword evidence="3 4" id="KW-0067">ATP-binding</keyword>
<dbReference type="eggNOG" id="COG0212">
    <property type="taxonomic scope" value="Bacteria"/>
</dbReference>
<dbReference type="STRING" id="1338011.BD94_3690"/>
<dbReference type="PANTHER" id="PTHR23407:SF1">
    <property type="entry name" value="5-FORMYLTETRAHYDROFOLATE CYCLO-LIGASE"/>
    <property type="match status" value="1"/>
</dbReference>
<dbReference type="PIRSF" id="PIRSF006806">
    <property type="entry name" value="FTHF_cligase"/>
    <property type="match status" value="1"/>
</dbReference>
<evidence type="ECO:0000313" key="7">
    <source>
        <dbReference type="Proteomes" id="UP000028933"/>
    </source>
</evidence>
<feature type="binding site" evidence="4">
    <location>
        <begin position="133"/>
        <end position="141"/>
    </location>
    <ligand>
        <name>ATP</name>
        <dbReference type="ChEBI" id="CHEBI:30616"/>
    </ligand>
</feature>
<protein>
    <recommendedName>
        <fullName evidence="5">5-formyltetrahydrofolate cyclo-ligase</fullName>
        <ecNumber evidence="5">6.3.3.2</ecNumber>
    </recommendedName>
</protein>
<keyword evidence="2 4" id="KW-0547">Nucleotide-binding</keyword>
<comment type="cofactor">
    <cofactor evidence="5">
        <name>Mg(2+)</name>
        <dbReference type="ChEBI" id="CHEBI:18420"/>
    </cofactor>
</comment>
<dbReference type="GO" id="GO:0009396">
    <property type="term" value="P:folic acid-containing compound biosynthetic process"/>
    <property type="evidence" value="ECO:0007669"/>
    <property type="project" value="TreeGrafter"/>
</dbReference>
<dbReference type="GO" id="GO:0005524">
    <property type="term" value="F:ATP binding"/>
    <property type="evidence" value="ECO:0007669"/>
    <property type="project" value="UniProtKB-KW"/>
</dbReference>
<dbReference type="RefSeq" id="WP_024565614.1">
    <property type="nucleotide sequence ID" value="NZ_CP007547.1"/>
</dbReference>
<organism evidence="6 7">
    <name type="scientific">Elizabethkingia anophelis NUHP1</name>
    <dbReference type="NCBI Taxonomy" id="1338011"/>
    <lineage>
        <taxon>Bacteria</taxon>
        <taxon>Pseudomonadati</taxon>
        <taxon>Bacteroidota</taxon>
        <taxon>Flavobacteriia</taxon>
        <taxon>Flavobacteriales</taxon>
        <taxon>Weeksellaceae</taxon>
        <taxon>Elizabethkingia</taxon>
    </lineage>
</organism>
<keyword evidence="6" id="KW-0436">Ligase</keyword>
<gene>
    <name evidence="6" type="ORF">BD94_3690</name>
</gene>
<evidence type="ECO:0000256" key="1">
    <source>
        <dbReference type="ARBA" id="ARBA00010638"/>
    </source>
</evidence>
<proteinExistence type="inferred from homology"/>
<dbReference type="SUPFAM" id="SSF100950">
    <property type="entry name" value="NagB/RpiA/CoA transferase-like"/>
    <property type="match status" value="1"/>
</dbReference>
<reference evidence="6" key="2">
    <citation type="journal article" date="2015" name="Genome Biol. Evol.">
        <title>Complete Genome Sequence and Transcriptomic Analysis of the Novel Pathogen Elizabethkingia anophelis in Response to Oxidative Stress.</title>
        <authorList>
            <person name="Li Y."/>
            <person name="Liu Y."/>
            <person name="Chew S.C."/>
            <person name="Tay M."/>
            <person name="Salido M.M."/>
            <person name="Teo J."/>
            <person name="Lauro F.M."/>
            <person name="Givskov M."/>
            <person name="Yang L."/>
        </authorList>
    </citation>
    <scope>NUCLEOTIDE SEQUENCE</scope>
    <source>
        <strain evidence="6">NUHP1</strain>
    </source>
</reference>
<dbReference type="InterPro" id="IPR037171">
    <property type="entry name" value="NagB/RpiA_transferase-like"/>
</dbReference>
<evidence type="ECO:0000256" key="5">
    <source>
        <dbReference type="RuleBase" id="RU361279"/>
    </source>
</evidence>
<evidence type="ECO:0000256" key="4">
    <source>
        <dbReference type="PIRSR" id="PIRSR006806-1"/>
    </source>
</evidence>
<comment type="similarity">
    <text evidence="1 5">Belongs to the 5-formyltetrahydrofolate cyclo-ligase family.</text>
</comment>
<feature type="binding site" evidence="4">
    <location>
        <begin position="6"/>
        <end position="10"/>
    </location>
    <ligand>
        <name>ATP</name>
        <dbReference type="ChEBI" id="CHEBI:30616"/>
    </ligand>
</feature>
<feature type="binding site" evidence="4">
    <location>
        <position position="59"/>
    </location>
    <ligand>
        <name>substrate</name>
    </ligand>
</feature>
<evidence type="ECO:0000256" key="3">
    <source>
        <dbReference type="ARBA" id="ARBA00022840"/>
    </source>
</evidence>
<keyword evidence="5" id="KW-0479">Metal-binding</keyword>
<comment type="catalytic activity">
    <reaction evidence="5">
        <text>(6S)-5-formyl-5,6,7,8-tetrahydrofolate + ATP = (6R)-5,10-methenyltetrahydrofolate + ADP + phosphate</text>
        <dbReference type="Rhea" id="RHEA:10488"/>
        <dbReference type="ChEBI" id="CHEBI:30616"/>
        <dbReference type="ChEBI" id="CHEBI:43474"/>
        <dbReference type="ChEBI" id="CHEBI:57455"/>
        <dbReference type="ChEBI" id="CHEBI:57457"/>
        <dbReference type="ChEBI" id="CHEBI:456216"/>
        <dbReference type="EC" id="6.3.3.2"/>
    </reaction>
</comment>
<dbReference type="Pfam" id="PF01812">
    <property type="entry name" value="5-FTHF_cyc-lig"/>
    <property type="match status" value="1"/>
</dbReference>
<feature type="binding site" evidence="4">
    <location>
        <position position="52"/>
    </location>
    <ligand>
        <name>substrate</name>
    </ligand>
</feature>
<dbReference type="GO" id="GO:0030272">
    <property type="term" value="F:5-formyltetrahydrofolate cyclo-ligase activity"/>
    <property type="evidence" value="ECO:0007669"/>
    <property type="project" value="UniProtKB-EC"/>
</dbReference>
<sequence>MLSSLKSELRKKYLKERKAMSSEDVAFLSEKIFNQYLLQFNVSENQNIHIFLPISAKNEINTHLWIDYFWKKNVNVFIPKMVTNEIISIAYKPDTELALNPWGILEPVSNIAKAVDFDQVITPLLYADRQGNRIGYGKGFYDRFFSSVKKSVLKIGINYFAPDELIQDADKFDIKLDYLVLPDGMLSFLGGPLNSTK</sequence>
<dbReference type="GO" id="GO:0046872">
    <property type="term" value="F:metal ion binding"/>
    <property type="evidence" value="ECO:0007669"/>
    <property type="project" value="UniProtKB-KW"/>
</dbReference>
<evidence type="ECO:0000313" key="6">
    <source>
        <dbReference type="EMBL" id="AIL47465.1"/>
    </source>
</evidence>
<dbReference type="EMBL" id="CP007547">
    <property type="protein sequence ID" value="AIL47465.1"/>
    <property type="molecule type" value="Genomic_DNA"/>
</dbReference>